<dbReference type="EMBL" id="SWJQ01001022">
    <property type="protein sequence ID" value="TRZ09663.1"/>
    <property type="molecule type" value="Genomic_DNA"/>
</dbReference>
<accession>A0A8K1LDB8</accession>
<gene>
    <name evidence="1" type="ORF">HGM15179_017443</name>
</gene>
<dbReference type="AlphaFoldDB" id="A0A8K1LDB8"/>
<protein>
    <submittedName>
        <fullName evidence="1">Uncharacterized protein</fullName>
    </submittedName>
</protein>
<sequence>MEDALKAALGTAELRPTGHSGGGCISQGRSYDTDLGRVFVKSNSRSEESPLALPSPYFQIDLFHIALGKCHNFYYHFSGFGNYPNS</sequence>
<dbReference type="OrthoDB" id="5772781at2759"/>
<evidence type="ECO:0000313" key="1">
    <source>
        <dbReference type="EMBL" id="TRZ09663.1"/>
    </source>
</evidence>
<keyword evidence="2" id="KW-1185">Reference proteome</keyword>
<organism evidence="1 2">
    <name type="scientific">Zosterops borbonicus</name>
    <dbReference type="NCBI Taxonomy" id="364589"/>
    <lineage>
        <taxon>Eukaryota</taxon>
        <taxon>Metazoa</taxon>
        <taxon>Chordata</taxon>
        <taxon>Craniata</taxon>
        <taxon>Vertebrata</taxon>
        <taxon>Euteleostomi</taxon>
        <taxon>Archelosauria</taxon>
        <taxon>Archosauria</taxon>
        <taxon>Dinosauria</taxon>
        <taxon>Saurischia</taxon>
        <taxon>Theropoda</taxon>
        <taxon>Coelurosauria</taxon>
        <taxon>Aves</taxon>
        <taxon>Neognathae</taxon>
        <taxon>Neoaves</taxon>
        <taxon>Telluraves</taxon>
        <taxon>Australaves</taxon>
        <taxon>Passeriformes</taxon>
        <taxon>Sylvioidea</taxon>
        <taxon>Zosteropidae</taxon>
        <taxon>Zosterops</taxon>
    </lineage>
</organism>
<name>A0A8K1LDB8_9PASS</name>
<comment type="caution">
    <text evidence="1">The sequence shown here is derived from an EMBL/GenBank/DDBJ whole genome shotgun (WGS) entry which is preliminary data.</text>
</comment>
<reference evidence="1" key="1">
    <citation type="submission" date="2019-04" db="EMBL/GenBank/DDBJ databases">
        <title>Genome assembly of Zosterops borbonicus 15179.</title>
        <authorList>
            <person name="Leroy T."/>
            <person name="Anselmetti Y."/>
            <person name="Tilak M.-K."/>
            <person name="Nabholz B."/>
        </authorList>
    </citation>
    <scope>NUCLEOTIDE SEQUENCE</scope>
    <source>
        <strain evidence="1">HGM_15179</strain>
        <tissue evidence="1">Muscle</tissue>
    </source>
</reference>
<proteinExistence type="predicted"/>
<dbReference type="Proteomes" id="UP000796761">
    <property type="component" value="Unassembled WGS sequence"/>
</dbReference>
<evidence type="ECO:0000313" key="2">
    <source>
        <dbReference type="Proteomes" id="UP000796761"/>
    </source>
</evidence>